<comment type="caution">
    <text evidence="1">The sequence shown here is derived from an EMBL/GenBank/DDBJ whole genome shotgun (WGS) entry which is preliminary data.</text>
</comment>
<dbReference type="RefSeq" id="WP_078402576.1">
    <property type="nucleotide sequence ID" value="NZ_CP016377.1"/>
</dbReference>
<name>A0AAJ3TN02_9FLAO</name>
<organism evidence="1 2">
    <name type="scientific">Elizabethkingia ursingii</name>
    <dbReference type="NCBI Taxonomy" id="1756150"/>
    <lineage>
        <taxon>Bacteria</taxon>
        <taxon>Pseudomonadati</taxon>
        <taxon>Bacteroidota</taxon>
        <taxon>Flavobacteriia</taxon>
        <taxon>Flavobacteriales</taxon>
        <taxon>Weeksellaceae</taxon>
        <taxon>Elizabethkingia</taxon>
    </lineage>
</organism>
<evidence type="ECO:0000313" key="1">
    <source>
        <dbReference type="EMBL" id="OPB73644.1"/>
    </source>
</evidence>
<proteinExistence type="predicted"/>
<gene>
    <name evidence="1" type="ORF">BAY32_11420</name>
</gene>
<accession>A0AAJ3TN02</accession>
<evidence type="ECO:0000313" key="2">
    <source>
        <dbReference type="Proteomes" id="UP000190816"/>
    </source>
</evidence>
<sequence length="125" mass="14626">MEQFPLKIKIIIPEDPTARTNMIFNYIVYKSLHVISAKRVLKLAEKCKPDLSVIIKRIHSFRLYVDLFNFCEIVNRMRDYGFLTDDDLLLLKAEANKALSDNCDCIDIKNTSPLYKRIDTVRTKN</sequence>
<reference evidence="1 2" key="1">
    <citation type="submission" date="2016-06" db="EMBL/GenBank/DDBJ databases">
        <authorList>
            <person name="Nicholson A.C."/>
        </authorList>
    </citation>
    <scope>NUCLEOTIDE SEQUENCE [LARGE SCALE GENOMIC DNA]</scope>
    <source>
        <strain evidence="1 2">G4123</strain>
    </source>
</reference>
<dbReference type="EMBL" id="MAIC01000016">
    <property type="protein sequence ID" value="OPB73644.1"/>
    <property type="molecule type" value="Genomic_DNA"/>
</dbReference>
<dbReference type="AlphaFoldDB" id="A0AAJ3TN02"/>
<protein>
    <submittedName>
        <fullName evidence="1">Uncharacterized protein</fullName>
    </submittedName>
</protein>
<dbReference type="Proteomes" id="UP000190816">
    <property type="component" value="Unassembled WGS sequence"/>
</dbReference>
<dbReference type="KEGG" id="ego:BBD34_04800"/>